<feature type="compositionally biased region" description="Basic and acidic residues" evidence="1">
    <location>
        <begin position="87"/>
        <end position="98"/>
    </location>
</feature>
<accession>A0AAV4XVR3</accession>
<protein>
    <submittedName>
        <fullName evidence="2">Uncharacterized protein</fullName>
    </submittedName>
</protein>
<keyword evidence="3" id="KW-1185">Reference proteome</keyword>
<proteinExistence type="predicted"/>
<feature type="region of interest" description="Disordered" evidence="1">
    <location>
        <begin position="87"/>
        <end position="110"/>
    </location>
</feature>
<organism evidence="2 3">
    <name type="scientific">Caerostris extrusa</name>
    <name type="common">Bark spider</name>
    <name type="synonym">Caerostris bankana</name>
    <dbReference type="NCBI Taxonomy" id="172846"/>
    <lineage>
        <taxon>Eukaryota</taxon>
        <taxon>Metazoa</taxon>
        <taxon>Ecdysozoa</taxon>
        <taxon>Arthropoda</taxon>
        <taxon>Chelicerata</taxon>
        <taxon>Arachnida</taxon>
        <taxon>Araneae</taxon>
        <taxon>Araneomorphae</taxon>
        <taxon>Entelegynae</taxon>
        <taxon>Araneoidea</taxon>
        <taxon>Araneidae</taxon>
        <taxon>Caerostris</taxon>
    </lineage>
</organism>
<dbReference type="Proteomes" id="UP001054945">
    <property type="component" value="Unassembled WGS sequence"/>
</dbReference>
<gene>
    <name evidence="2" type="ORF">CEXT_207051</name>
</gene>
<evidence type="ECO:0000256" key="1">
    <source>
        <dbReference type="SAM" id="MobiDB-lite"/>
    </source>
</evidence>
<dbReference type="EMBL" id="BPLR01001022">
    <property type="protein sequence ID" value="GIY99216.1"/>
    <property type="molecule type" value="Genomic_DNA"/>
</dbReference>
<reference evidence="2 3" key="1">
    <citation type="submission" date="2021-06" db="EMBL/GenBank/DDBJ databases">
        <title>Caerostris extrusa draft genome.</title>
        <authorList>
            <person name="Kono N."/>
            <person name="Arakawa K."/>
        </authorList>
    </citation>
    <scope>NUCLEOTIDE SEQUENCE [LARGE SCALE GENOMIC DNA]</scope>
</reference>
<name>A0AAV4XVR3_CAEEX</name>
<evidence type="ECO:0000313" key="2">
    <source>
        <dbReference type="EMBL" id="GIY99216.1"/>
    </source>
</evidence>
<sequence length="147" mass="16909">MNLSRNQKKLMNKPQKATSLMRSRKIIIFLATAEPREREAKALRVQPRFPSHGSLLPLVCLPLSRTPGISVELFSRNAISFRSEATHHKAIEKQTHRTENKKRCKERADPDIDPLQGYRVDATSHKFVHRSIMVLETMSINGRNCCY</sequence>
<comment type="caution">
    <text evidence="2">The sequence shown here is derived from an EMBL/GenBank/DDBJ whole genome shotgun (WGS) entry which is preliminary data.</text>
</comment>
<evidence type="ECO:0000313" key="3">
    <source>
        <dbReference type="Proteomes" id="UP001054945"/>
    </source>
</evidence>
<dbReference type="AlphaFoldDB" id="A0AAV4XVR3"/>